<dbReference type="Pfam" id="PF04255">
    <property type="entry name" value="DUF433"/>
    <property type="match status" value="1"/>
</dbReference>
<dbReference type="InterPro" id="IPR036388">
    <property type="entry name" value="WH-like_DNA-bd_sf"/>
</dbReference>
<dbReference type="PANTHER" id="PTHR34849">
    <property type="entry name" value="SSL5025 PROTEIN"/>
    <property type="match status" value="1"/>
</dbReference>
<dbReference type="EMBL" id="CP121472">
    <property type="protein sequence ID" value="WPL18295.1"/>
    <property type="molecule type" value="Genomic_DNA"/>
</dbReference>
<dbReference type="RefSeq" id="WP_328984064.1">
    <property type="nucleotide sequence ID" value="NZ_CP121472.1"/>
</dbReference>
<gene>
    <name evidence="1" type="ORF">Thiowin_03361</name>
</gene>
<dbReference type="InterPro" id="IPR007367">
    <property type="entry name" value="DUF433"/>
</dbReference>
<evidence type="ECO:0000313" key="2">
    <source>
        <dbReference type="Proteomes" id="UP001432180"/>
    </source>
</evidence>
<accession>A0ABZ0SF80</accession>
<protein>
    <recommendedName>
        <fullName evidence="3">DUF433 domain-containing protein</fullName>
    </recommendedName>
</protein>
<evidence type="ECO:0008006" key="3">
    <source>
        <dbReference type="Google" id="ProtNLM"/>
    </source>
</evidence>
<organism evidence="1 2">
    <name type="scientific">Thiorhodovibrio winogradskyi</name>
    <dbReference type="NCBI Taxonomy" id="77007"/>
    <lineage>
        <taxon>Bacteria</taxon>
        <taxon>Pseudomonadati</taxon>
        <taxon>Pseudomonadota</taxon>
        <taxon>Gammaproteobacteria</taxon>
        <taxon>Chromatiales</taxon>
        <taxon>Chromatiaceae</taxon>
        <taxon>Thiorhodovibrio</taxon>
    </lineage>
</organism>
<evidence type="ECO:0000313" key="1">
    <source>
        <dbReference type="EMBL" id="WPL18295.1"/>
    </source>
</evidence>
<name>A0ABZ0SF80_9GAMM</name>
<reference evidence="1 2" key="1">
    <citation type="journal article" date="2023" name="Microorganisms">
        <title>Thiorhodovibrio frisius and Trv. litoralis spp. nov., Two Novel Members from a Clade of Fastidious Purple Sulfur Bacteria That Exhibit Unique Red-Shifted Light-Harvesting Capabilities.</title>
        <authorList>
            <person name="Methner A."/>
            <person name="Kuzyk S.B."/>
            <person name="Petersen J."/>
            <person name="Bauer S."/>
            <person name="Brinkmann H."/>
            <person name="Sichau K."/>
            <person name="Wanner G."/>
            <person name="Wolf J."/>
            <person name="Neumann-Schaal M."/>
            <person name="Henke P."/>
            <person name="Tank M."/>
            <person name="Sproer C."/>
            <person name="Bunk B."/>
            <person name="Overmann J."/>
        </authorList>
    </citation>
    <scope>NUCLEOTIDE SEQUENCE [LARGE SCALE GENOMIC DNA]</scope>
    <source>
        <strain evidence="1 2">DSM 6702</strain>
    </source>
</reference>
<dbReference type="Proteomes" id="UP001432180">
    <property type="component" value="Chromosome"/>
</dbReference>
<keyword evidence="2" id="KW-1185">Reference proteome</keyword>
<dbReference type="PANTHER" id="PTHR34849:SF3">
    <property type="entry name" value="SSR2962 PROTEIN"/>
    <property type="match status" value="1"/>
</dbReference>
<proteinExistence type="predicted"/>
<sequence>MTTIQTSATYLDGRITVHPDICNGHPTIRGMRITAEAVLGFLSAGESPAEILRQYPSLGTGRH</sequence>
<dbReference type="SUPFAM" id="SSF46689">
    <property type="entry name" value="Homeodomain-like"/>
    <property type="match status" value="1"/>
</dbReference>
<dbReference type="InterPro" id="IPR009057">
    <property type="entry name" value="Homeodomain-like_sf"/>
</dbReference>
<dbReference type="Gene3D" id="1.10.10.10">
    <property type="entry name" value="Winged helix-like DNA-binding domain superfamily/Winged helix DNA-binding domain"/>
    <property type="match status" value="1"/>
</dbReference>